<dbReference type="InterPro" id="IPR024072">
    <property type="entry name" value="DHFR-like_dom_sf"/>
</dbReference>
<name>A0A1F6AW56_9BACT</name>
<evidence type="ECO:0000313" key="5">
    <source>
        <dbReference type="EMBL" id="OGG28858.1"/>
    </source>
</evidence>
<protein>
    <recommendedName>
        <fullName evidence="4">Bacterial bifunctional deaminase-reductase C-terminal domain-containing protein</fullName>
    </recommendedName>
</protein>
<dbReference type="Gene3D" id="3.40.430.10">
    <property type="entry name" value="Dihydrofolate Reductase, subunit A"/>
    <property type="match status" value="1"/>
</dbReference>
<evidence type="ECO:0000256" key="3">
    <source>
        <dbReference type="ARBA" id="ARBA00023002"/>
    </source>
</evidence>
<dbReference type="InterPro" id="IPR050765">
    <property type="entry name" value="Riboflavin_Biosynth_HTPR"/>
</dbReference>
<dbReference type="GO" id="GO:0009231">
    <property type="term" value="P:riboflavin biosynthetic process"/>
    <property type="evidence" value="ECO:0007669"/>
    <property type="project" value="InterPro"/>
</dbReference>
<evidence type="ECO:0000256" key="1">
    <source>
        <dbReference type="ARBA" id="ARBA00005104"/>
    </source>
</evidence>
<dbReference type="InterPro" id="IPR002734">
    <property type="entry name" value="RibDG_C"/>
</dbReference>
<evidence type="ECO:0000259" key="4">
    <source>
        <dbReference type="Pfam" id="PF01872"/>
    </source>
</evidence>
<feature type="domain" description="Bacterial bifunctional deaminase-reductase C-terminal" evidence="4">
    <location>
        <begin position="4"/>
        <end position="160"/>
    </location>
</feature>
<dbReference type="PANTHER" id="PTHR38011">
    <property type="entry name" value="DIHYDROFOLATE REDUCTASE FAMILY PROTEIN (AFU_ORTHOLOGUE AFUA_8G06820)"/>
    <property type="match status" value="1"/>
</dbReference>
<accession>A0A1F6AW56</accession>
<proteinExistence type="predicted"/>
<comment type="pathway">
    <text evidence="1">Cofactor biosynthesis; riboflavin biosynthesis.</text>
</comment>
<dbReference type="STRING" id="1798396.A2973_04535"/>
<dbReference type="SUPFAM" id="SSF53597">
    <property type="entry name" value="Dihydrofolate reductase-like"/>
    <property type="match status" value="1"/>
</dbReference>
<sequence length="172" mass="19065">MKTILYMAMTVNGKIAGIDNDTSWTSKEDWAGFLGMCKKVGNAIIGRKTYEMVKKEGTQLGDILTVVLTREATLLAKRSTHTIFTDKQPRDVLAMLQEKGYREALVCGGGILNSAFLKEGLIDEMYIDIEPLILGRGIPLFADGDFAPHLTLLEVKTLSNSQTVQLHYKVIK</sequence>
<dbReference type="Pfam" id="PF01872">
    <property type="entry name" value="RibD_C"/>
    <property type="match status" value="1"/>
</dbReference>
<dbReference type="Proteomes" id="UP000176409">
    <property type="component" value="Unassembled WGS sequence"/>
</dbReference>
<dbReference type="PANTHER" id="PTHR38011:SF7">
    <property type="entry name" value="2,5-DIAMINO-6-RIBOSYLAMINO-4(3H)-PYRIMIDINONE 5'-PHOSPHATE REDUCTASE"/>
    <property type="match status" value="1"/>
</dbReference>
<keyword evidence="3" id="KW-0560">Oxidoreductase</keyword>
<gene>
    <name evidence="5" type="ORF">A2973_04535</name>
</gene>
<dbReference type="AlphaFoldDB" id="A0A1F6AW56"/>
<keyword evidence="2" id="KW-0521">NADP</keyword>
<dbReference type="GO" id="GO:0008703">
    <property type="term" value="F:5-amino-6-(5-phosphoribosylamino)uracil reductase activity"/>
    <property type="evidence" value="ECO:0007669"/>
    <property type="project" value="InterPro"/>
</dbReference>
<reference evidence="5 6" key="1">
    <citation type="journal article" date="2016" name="Nat. Commun.">
        <title>Thousands of microbial genomes shed light on interconnected biogeochemical processes in an aquifer system.</title>
        <authorList>
            <person name="Anantharaman K."/>
            <person name="Brown C.T."/>
            <person name="Hug L.A."/>
            <person name="Sharon I."/>
            <person name="Castelle C.J."/>
            <person name="Probst A.J."/>
            <person name="Thomas B.C."/>
            <person name="Singh A."/>
            <person name="Wilkins M.J."/>
            <person name="Karaoz U."/>
            <person name="Brodie E.L."/>
            <person name="Williams K.H."/>
            <person name="Hubbard S.S."/>
            <person name="Banfield J.F."/>
        </authorList>
    </citation>
    <scope>NUCLEOTIDE SEQUENCE [LARGE SCALE GENOMIC DNA]</scope>
</reference>
<organism evidence="5 6">
    <name type="scientific">Candidatus Gottesmanbacteria bacterium RIFCSPLOWO2_01_FULL_49_10</name>
    <dbReference type="NCBI Taxonomy" id="1798396"/>
    <lineage>
        <taxon>Bacteria</taxon>
        <taxon>Candidatus Gottesmaniibacteriota</taxon>
    </lineage>
</organism>
<evidence type="ECO:0000313" key="6">
    <source>
        <dbReference type="Proteomes" id="UP000176409"/>
    </source>
</evidence>
<evidence type="ECO:0000256" key="2">
    <source>
        <dbReference type="ARBA" id="ARBA00022857"/>
    </source>
</evidence>
<comment type="caution">
    <text evidence="5">The sequence shown here is derived from an EMBL/GenBank/DDBJ whole genome shotgun (WGS) entry which is preliminary data.</text>
</comment>
<dbReference type="EMBL" id="MFJZ01000069">
    <property type="protein sequence ID" value="OGG28858.1"/>
    <property type="molecule type" value="Genomic_DNA"/>
</dbReference>